<dbReference type="RefSeq" id="WP_205257756.1">
    <property type="nucleotide sequence ID" value="NZ_BAAAPV010000005.1"/>
</dbReference>
<dbReference type="Pfam" id="PF05239">
    <property type="entry name" value="PRC"/>
    <property type="match status" value="1"/>
</dbReference>
<dbReference type="GO" id="GO:0019684">
    <property type="term" value="P:photosynthesis, light reaction"/>
    <property type="evidence" value="ECO:0007669"/>
    <property type="project" value="InterPro"/>
</dbReference>
<organism evidence="4 5">
    <name type="scientific">Nakamurella flavida</name>
    <dbReference type="NCBI Taxonomy" id="363630"/>
    <lineage>
        <taxon>Bacteria</taxon>
        <taxon>Bacillati</taxon>
        <taxon>Actinomycetota</taxon>
        <taxon>Actinomycetes</taxon>
        <taxon>Nakamurellales</taxon>
        <taxon>Nakamurellaceae</taxon>
        <taxon>Nakamurella</taxon>
    </lineage>
</organism>
<evidence type="ECO:0000259" key="2">
    <source>
        <dbReference type="Pfam" id="PF05239"/>
    </source>
</evidence>
<dbReference type="PANTHER" id="PTHR38463">
    <property type="entry name" value="STRESS RESPONSE PROTEIN YSNF"/>
    <property type="match status" value="1"/>
</dbReference>
<reference evidence="4" key="1">
    <citation type="submission" date="2021-01" db="EMBL/GenBank/DDBJ databases">
        <title>KCTC 19127 draft genome.</title>
        <authorList>
            <person name="An D."/>
        </authorList>
    </citation>
    <scope>NUCLEOTIDE SEQUENCE</scope>
    <source>
        <strain evidence="4">KCTC 19127</strain>
    </source>
</reference>
<dbReference type="InterPro" id="IPR019060">
    <property type="entry name" value="DUF2382"/>
</dbReference>
<dbReference type="PANTHER" id="PTHR38463:SF1">
    <property type="entry name" value="STRESS RESPONSE PROTEIN YSNF"/>
    <property type="match status" value="1"/>
</dbReference>
<feature type="region of interest" description="Disordered" evidence="1">
    <location>
        <begin position="74"/>
        <end position="93"/>
    </location>
</feature>
<dbReference type="SUPFAM" id="SSF50346">
    <property type="entry name" value="PRC-barrel domain"/>
    <property type="match status" value="1"/>
</dbReference>
<dbReference type="Proteomes" id="UP000663801">
    <property type="component" value="Unassembled WGS sequence"/>
</dbReference>
<sequence length="276" mass="29901">MIKQNQAQQLLDGGEVVGSDGEKIGKIGQVYLDNESGDVTWVTVKTGFFGSSESFVPTDNATVDGDTVTVPYDKSKIKDAPHSSDAGDALNPEQENDLYSYYGVGNAGYTTGTTDTETVTTQAPVVDTAVAGDTTDATPRAEDYLTRSEEQLRVGTTTREAGKARLRKFVVTEEQTVTVPVSHEEVRIVREPIQPGDSLDGATIGDDAIEVTLHEDQVVVDKDVVGVEKVRLDTQTVTEQQQVTEQVRKEQIEMGDVTNTAADVDPRDTDTSRTQR</sequence>
<name>A0A939C421_9ACTN</name>
<feature type="compositionally biased region" description="Basic and acidic residues" evidence="1">
    <location>
        <begin position="264"/>
        <end position="276"/>
    </location>
</feature>
<proteinExistence type="predicted"/>
<comment type="caution">
    <text evidence="4">The sequence shown here is derived from an EMBL/GenBank/DDBJ whole genome shotgun (WGS) entry which is preliminary data.</text>
</comment>
<dbReference type="InterPro" id="IPR014747">
    <property type="entry name" value="Bac_photo_RC_H_C"/>
</dbReference>
<evidence type="ECO:0000259" key="3">
    <source>
        <dbReference type="Pfam" id="PF09557"/>
    </source>
</evidence>
<feature type="region of interest" description="Disordered" evidence="1">
    <location>
        <begin position="246"/>
        <end position="276"/>
    </location>
</feature>
<accession>A0A939C421</accession>
<protein>
    <submittedName>
        <fullName evidence="4">PRC and DUF2382 domain-containing protein</fullName>
    </submittedName>
</protein>
<gene>
    <name evidence="4" type="ORF">JL107_14360</name>
</gene>
<dbReference type="Gene3D" id="3.90.50.10">
    <property type="entry name" value="Photosynthetic Reaction Center, subunit H, domain 2"/>
    <property type="match status" value="1"/>
</dbReference>
<evidence type="ECO:0000256" key="1">
    <source>
        <dbReference type="SAM" id="MobiDB-lite"/>
    </source>
</evidence>
<dbReference type="InterPro" id="IPR011033">
    <property type="entry name" value="PRC_barrel-like_sf"/>
</dbReference>
<dbReference type="InterPro" id="IPR027275">
    <property type="entry name" value="PRC-brl_dom"/>
</dbReference>
<keyword evidence="5" id="KW-1185">Reference proteome</keyword>
<evidence type="ECO:0000313" key="5">
    <source>
        <dbReference type="Proteomes" id="UP000663801"/>
    </source>
</evidence>
<evidence type="ECO:0000313" key="4">
    <source>
        <dbReference type="EMBL" id="MBM9477631.1"/>
    </source>
</evidence>
<dbReference type="AlphaFoldDB" id="A0A939C421"/>
<dbReference type="NCBIfam" id="TIGR02271">
    <property type="entry name" value="YsnF/AvaK domain"/>
    <property type="match status" value="1"/>
</dbReference>
<dbReference type="InterPro" id="IPR052967">
    <property type="entry name" value="Stress_Response_Assoc"/>
</dbReference>
<dbReference type="EMBL" id="JAERWL010000012">
    <property type="protein sequence ID" value="MBM9477631.1"/>
    <property type="molecule type" value="Genomic_DNA"/>
</dbReference>
<dbReference type="Pfam" id="PF09557">
    <property type="entry name" value="DUF2382"/>
    <property type="match status" value="1"/>
</dbReference>
<dbReference type="GO" id="GO:0030077">
    <property type="term" value="C:plasma membrane light-harvesting complex"/>
    <property type="evidence" value="ECO:0007669"/>
    <property type="project" value="InterPro"/>
</dbReference>
<feature type="domain" description="DUF2382" evidence="3">
    <location>
        <begin position="145"/>
        <end position="253"/>
    </location>
</feature>
<feature type="domain" description="PRC-barrel" evidence="2">
    <location>
        <begin position="13"/>
        <end position="75"/>
    </location>
</feature>